<dbReference type="AlphaFoldDB" id="A0A1F5DLI0"/>
<evidence type="ECO:0000256" key="3">
    <source>
        <dbReference type="ARBA" id="ARBA00023274"/>
    </source>
</evidence>
<dbReference type="InterPro" id="IPR001684">
    <property type="entry name" value="Ribosomal_bL27"/>
</dbReference>
<proteinExistence type="inferred from homology"/>
<dbReference type="PANTHER" id="PTHR15893:SF0">
    <property type="entry name" value="LARGE RIBOSOMAL SUBUNIT PROTEIN BL27M"/>
    <property type="match status" value="1"/>
</dbReference>
<feature type="region of interest" description="Disordered" evidence="6">
    <location>
        <begin position="1"/>
        <end position="22"/>
    </location>
</feature>
<comment type="caution">
    <text evidence="7">The sequence shown here is derived from an EMBL/GenBank/DDBJ whole genome shotgun (WGS) entry which is preliminary data.</text>
</comment>
<dbReference type="Proteomes" id="UP000176791">
    <property type="component" value="Unassembled WGS sequence"/>
</dbReference>
<dbReference type="PANTHER" id="PTHR15893">
    <property type="entry name" value="RIBOSOMAL PROTEIN L27"/>
    <property type="match status" value="1"/>
</dbReference>
<name>A0A1F5DLI0_9BACT</name>
<dbReference type="Gene3D" id="2.40.50.100">
    <property type="match status" value="1"/>
</dbReference>
<dbReference type="GO" id="GO:0022625">
    <property type="term" value="C:cytosolic large ribosomal subunit"/>
    <property type="evidence" value="ECO:0007669"/>
    <property type="project" value="TreeGrafter"/>
</dbReference>
<evidence type="ECO:0000313" key="8">
    <source>
        <dbReference type="Proteomes" id="UP000176791"/>
    </source>
</evidence>
<keyword evidence="3" id="KW-0687">Ribonucleoprotein</keyword>
<evidence type="ECO:0000256" key="6">
    <source>
        <dbReference type="SAM" id="MobiDB-lite"/>
    </source>
</evidence>
<accession>A0A1F5DLI0</accession>
<evidence type="ECO:0000256" key="1">
    <source>
        <dbReference type="ARBA" id="ARBA00010797"/>
    </source>
</evidence>
<protein>
    <recommendedName>
        <fullName evidence="4">Large ribosomal subunit protein bL27</fullName>
    </recommendedName>
    <alternativeName>
        <fullName evidence="5">50S ribosomal protein L27</fullName>
    </alternativeName>
</protein>
<evidence type="ECO:0000256" key="2">
    <source>
        <dbReference type="ARBA" id="ARBA00022980"/>
    </source>
</evidence>
<evidence type="ECO:0000313" key="7">
    <source>
        <dbReference type="EMBL" id="OGD56029.1"/>
    </source>
</evidence>
<gene>
    <name evidence="7" type="ORF">A3E73_02865</name>
</gene>
<dbReference type="GO" id="GO:0006412">
    <property type="term" value="P:translation"/>
    <property type="evidence" value="ECO:0007669"/>
    <property type="project" value="InterPro"/>
</dbReference>
<keyword evidence="2 7" id="KW-0689">Ribosomal protein</keyword>
<dbReference type="EMBL" id="MEZN01000027">
    <property type="protein sequence ID" value="OGD56029.1"/>
    <property type="molecule type" value="Genomic_DNA"/>
</dbReference>
<evidence type="ECO:0000256" key="5">
    <source>
        <dbReference type="ARBA" id="ARBA00035477"/>
    </source>
</evidence>
<evidence type="ECO:0000256" key="4">
    <source>
        <dbReference type="ARBA" id="ARBA00035175"/>
    </source>
</evidence>
<dbReference type="SUPFAM" id="SSF110324">
    <property type="entry name" value="Ribosomal L27 protein-like"/>
    <property type="match status" value="1"/>
</dbReference>
<sequence length="81" mass="8758">MAHKKTTGSTAQHANRPGKRLGVKLFGGQKAKTGMIIIRQNGTRWHAGVGVGRGRDFTLFAKKAGQIKFSQKQGKQLVSVV</sequence>
<organism evidence="7 8">
    <name type="scientific">Candidatus Beckwithbacteria bacterium RIFCSPHIGHO2_12_FULL_47_17</name>
    <dbReference type="NCBI Taxonomy" id="1797460"/>
    <lineage>
        <taxon>Bacteria</taxon>
        <taxon>Candidatus Beckwithiibacteriota</taxon>
    </lineage>
</organism>
<dbReference type="Pfam" id="PF01016">
    <property type="entry name" value="Ribosomal_L27"/>
    <property type="match status" value="1"/>
</dbReference>
<dbReference type="STRING" id="1797460.A3E73_02865"/>
<comment type="similarity">
    <text evidence="1">Belongs to the bacterial ribosomal protein bL27 family.</text>
</comment>
<reference evidence="7 8" key="1">
    <citation type="journal article" date="2016" name="Nat. Commun.">
        <title>Thousands of microbial genomes shed light on interconnected biogeochemical processes in an aquifer system.</title>
        <authorList>
            <person name="Anantharaman K."/>
            <person name="Brown C.T."/>
            <person name="Hug L.A."/>
            <person name="Sharon I."/>
            <person name="Castelle C.J."/>
            <person name="Probst A.J."/>
            <person name="Thomas B.C."/>
            <person name="Singh A."/>
            <person name="Wilkins M.J."/>
            <person name="Karaoz U."/>
            <person name="Brodie E.L."/>
            <person name="Williams K.H."/>
            <person name="Hubbard S.S."/>
            <person name="Banfield J.F."/>
        </authorList>
    </citation>
    <scope>NUCLEOTIDE SEQUENCE [LARGE SCALE GENOMIC DNA]</scope>
</reference>
<dbReference type="GO" id="GO:0003735">
    <property type="term" value="F:structural constituent of ribosome"/>
    <property type="evidence" value="ECO:0007669"/>
    <property type="project" value="InterPro"/>
</dbReference>
<dbReference type="PRINTS" id="PR00063">
    <property type="entry name" value="RIBOSOMALL27"/>
</dbReference>